<feature type="region of interest" description="Disordered" evidence="1">
    <location>
        <begin position="1"/>
        <end position="34"/>
    </location>
</feature>
<protein>
    <submittedName>
        <fullName evidence="2">Uncharacterized protein</fullName>
    </submittedName>
</protein>
<evidence type="ECO:0000313" key="2">
    <source>
        <dbReference type="EMBL" id="CUE70063.1"/>
    </source>
</evidence>
<name>A0A0S4IP67_BODSA</name>
<dbReference type="Proteomes" id="UP000051952">
    <property type="component" value="Unassembled WGS sequence"/>
</dbReference>
<dbReference type="EMBL" id="CYKH01000080">
    <property type="protein sequence ID" value="CUE70063.1"/>
    <property type="molecule type" value="Genomic_DNA"/>
</dbReference>
<feature type="compositionally biased region" description="Low complexity" evidence="1">
    <location>
        <begin position="200"/>
        <end position="214"/>
    </location>
</feature>
<evidence type="ECO:0000256" key="1">
    <source>
        <dbReference type="SAM" id="MobiDB-lite"/>
    </source>
</evidence>
<dbReference type="VEuPathDB" id="TriTrypDB:BSAL_52305"/>
<accession>A0A0S4IP67</accession>
<organism evidence="2 3">
    <name type="scientific">Bodo saltans</name>
    <name type="common">Flagellated protozoan</name>
    <dbReference type="NCBI Taxonomy" id="75058"/>
    <lineage>
        <taxon>Eukaryota</taxon>
        <taxon>Discoba</taxon>
        <taxon>Euglenozoa</taxon>
        <taxon>Kinetoplastea</taxon>
        <taxon>Metakinetoplastina</taxon>
        <taxon>Eubodonida</taxon>
        <taxon>Bodonidae</taxon>
        <taxon>Bodo</taxon>
    </lineage>
</organism>
<sequence>MGNCASSAATSDSDNKPYNSNENSECLDSVPSSKYQSPVLIALPLLDVFRNRQSNRRDMIVASEEIPQEEKDQILTVEAKRMRGRLSPFPEFDLTHYRDMTFHIPDDDDYFAETQDPRSLNDCVSSPKAKKAVLSDQITSPLGQLHPFLQQGFSDCGGDAPPFLPTFVKMNTSDEEPIGFGWTLASFSGGATEQDFSANEGLESSLKSSRLGKSSSKKKNVSFTAEHTTTIIQVTSE</sequence>
<keyword evidence="3" id="KW-1185">Reference proteome</keyword>
<reference evidence="3" key="1">
    <citation type="submission" date="2015-09" db="EMBL/GenBank/DDBJ databases">
        <authorList>
            <consortium name="Pathogen Informatics"/>
        </authorList>
    </citation>
    <scope>NUCLEOTIDE SEQUENCE [LARGE SCALE GENOMIC DNA]</scope>
    <source>
        <strain evidence="3">Lake Konstanz</strain>
    </source>
</reference>
<dbReference type="AlphaFoldDB" id="A0A0S4IP67"/>
<feature type="region of interest" description="Disordered" evidence="1">
    <location>
        <begin position="198"/>
        <end position="221"/>
    </location>
</feature>
<proteinExistence type="predicted"/>
<gene>
    <name evidence="2" type="ORF">BSAL_52305</name>
</gene>
<evidence type="ECO:0000313" key="3">
    <source>
        <dbReference type="Proteomes" id="UP000051952"/>
    </source>
</evidence>